<dbReference type="Proteomes" id="UP001156903">
    <property type="component" value="Unassembled WGS sequence"/>
</dbReference>
<keyword evidence="12" id="KW-0449">Lipoprotein</keyword>
<dbReference type="InterPro" id="IPR004565">
    <property type="entry name" value="OM_lipoprot_LolB"/>
</dbReference>
<reference evidence="15" key="1">
    <citation type="journal article" date="2019" name="Int. J. Syst. Evol. Microbiol.">
        <title>The Global Catalogue of Microorganisms (GCM) 10K type strain sequencing project: providing services to taxonomists for standard genome sequencing and annotation.</title>
        <authorList>
            <consortium name="The Broad Institute Genomics Platform"/>
            <consortium name="The Broad Institute Genome Sequencing Center for Infectious Disease"/>
            <person name="Wu L."/>
            <person name="Ma J."/>
        </authorList>
    </citation>
    <scope>NUCLEOTIDE SEQUENCE [LARGE SCALE GENOMIC DNA]</scope>
    <source>
        <strain evidence="15">NBRC 109341</strain>
    </source>
</reference>
<dbReference type="EMBL" id="BSPB01000022">
    <property type="protein sequence ID" value="GLS15271.1"/>
    <property type="molecule type" value="Genomic_DNA"/>
</dbReference>
<comment type="subcellular location">
    <subcellularLocation>
        <location evidence="1">Cell outer membrane</location>
        <topology evidence="1">Lipid-anchor</topology>
    </subcellularLocation>
</comment>
<evidence type="ECO:0000256" key="4">
    <source>
        <dbReference type="ARBA" id="ARBA00016202"/>
    </source>
</evidence>
<keyword evidence="5" id="KW-0813">Transport</keyword>
<name>A0ABQ6C4S1_9BURK</name>
<evidence type="ECO:0000256" key="8">
    <source>
        <dbReference type="ARBA" id="ARBA00023136"/>
    </source>
</evidence>
<evidence type="ECO:0000256" key="5">
    <source>
        <dbReference type="ARBA" id="ARBA00022448"/>
    </source>
</evidence>
<comment type="subunit">
    <text evidence="3">Monomer.</text>
</comment>
<evidence type="ECO:0000256" key="3">
    <source>
        <dbReference type="ARBA" id="ARBA00011245"/>
    </source>
</evidence>
<evidence type="ECO:0000313" key="14">
    <source>
        <dbReference type="EMBL" id="GLS15271.1"/>
    </source>
</evidence>
<evidence type="ECO:0000256" key="1">
    <source>
        <dbReference type="ARBA" id="ARBA00004459"/>
    </source>
</evidence>
<keyword evidence="10" id="KW-0143">Chaperone</keyword>
<evidence type="ECO:0000256" key="12">
    <source>
        <dbReference type="ARBA" id="ARBA00023288"/>
    </source>
</evidence>
<feature type="signal peptide" evidence="13">
    <location>
        <begin position="1"/>
        <end position="20"/>
    </location>
</feature>
<sequence length="160" mass="17083">MAGWRWLLATGLALLLSACATPPPVTSGQGNAWNGRLSLQVQSDPPESVSAGFDLRGTPETGELWLNSPLGNNLATLRWSPAGAELQRGQERIQRATLDALTTELGGAALPVSALFAWLAGHDVPVNGWQVDLSRQAEGRITARRLNPLPTAELRIVFTP</sequence>
<keyword evidence="8" id="KW-0472">Membrane</keyword>
<keyword evidence="6 13" id="KW-0732">Signal</keyword>
<feature type="chain" id="PRO_5047479963" description="Outer-membrane lipoprotein LolB" evidence="13">
    <location>
        <begin position="21"/>
        <end position="160"/>
    </location>
</feature>
<dbReference type="RefSeq" id="WP_284308228.1">
    <property type="nucleotide sequence ID" value="NZ_BSPB01000022.1"/>
</dbReference>
<dbReference type="SUPFAM" id="SSF89392">
    <property type="entry name" value="Prokaryotic lipoproteins and lipoprotein localization factors"/>
    <property type="match status" value="1"/>
</dbReference>
<proteinExistence type="inferred from homology"/>
<keyword evidence="7" id="KW-0653">Protein transport</keyword>
<dbReference type="PROSITE" id="PS51257">
    <property type="entry name" value="PROKAR_LIPOPROTEIN"/>
    <property type="match status" value="1"/>
</dbReference>
<evidence type="ECO:0000256" key="11">
    <source>
        <dbReference type="ARBA" id="ARBA00023237"/>
    </source>
</evidence>
<comment type="similarity">
    <text evidence="2">Belongs to the LolB family.</text>
</comment>
<accession>A0ABQ6C4S1</accession>
<evidence type="ECO:0000256" key="13">
    <source>
        <dbReference type="SAM" id="SignalP"/>
    </source>
</evidence>
<keyword evidence="15" id="KW-1185">Reference proteome</keyword>
<comment type="caution">
    <text evidence="14">The sequence shown here is derived from an EMBL/GenBank/DDBJ whole genome shotgun (WGS) entry which is preliminary data.</text>
</comment>
<dbReference type="Gene3D" id="2.50.20.10">
    <property type="entry name" value="Lipoprotein localisation LolA/LolB/LppX"/>
    <property type="match status" value="1"/>
</dbReference>
<gene>
    <name evidence="14" type="ORF">GCM10007935_27040</name>
</gene>
<keyword evidence="9" id="KW-0564">Palmitate</keyword>
<evidence type="ECO:0000256" key="7">
    <source>
        <dbReference type="ARBA" id="ARBA00022927"/>
    </source>
</evidence>
<dbReference type="InterPro" id="IPR029046">
    <property type="entry name" value="LolA/LolB/LppX"/>
</dbReference>
<evidence type="ECO:0000256" key="10">
    <source>
        <dbReference type="ARBA" id="ARBA00023186"/>
    </source>
</evidence>
<evidence type="ECO:0000256" key="6">
    <source>
        <dbReference type="ARBA" id="ARBA00022729"/>
    </source>
</evidence>
<organism evidence="14 15">
    <name type="scientific">Hydrogenophaga electricum</name>
    <dbReference type="NCBI Taxonomy" id="1230953"/>
    <lineage>
        <taxon>Bacteria</taxon>
        <taxon>Pseudomonadati</taxon>
        <taxon>Pseudomonadota</taxon>
        <taxon>Betaproteobacteria</taxon>
        <taxon>Burkholderiales</taxon>
        <taxon>Comamonadaceae</taxon>
        <taxon>Hydrogenophaga</taxon>
    </lineage>
</organism>
<evidence type="ECO:0000256" key="2">
    <source>
        <dbReference type="ARBA" id="ARBA00009696"/>
    </source>
</evidence>
<protein>
    <recommendedName>
        <fullName evidence="4">Outer-membrane lipoprotein LolB</fullName>
    </recommendedName>
</protein>
<evidence type="ECO:0000256" key="9">
    <source>
        <dbReference type="ARBA" id="ARBA00023139"/>
    </source>
</evidence>
<evidence type="ECO:0000313" key="15">
    <source>
        <dbReference type="Proteomes" id="UP001156903"/>
    </source>
</evidence>
<dbReference type="Pfam" id="PF03550">
    <property type="entry name" value="LolB"/>
    <property type="match status" value="1"/>
</dbReference>
<keyword evidence="11" id="KW-0998">Cell outer membrane</keyword>